<gene>
    <name evidence="1" type="ORF">TrST_g7531</name>
</gene>
<keyword evidence="2" id="KW-1185">Reference proteome</keyword>
<name>A0A9W6ZUB6_9STRA</name>
<dbReference type="Proteomes" id="UP001165085">
    <property type="component" value="Unassembled WGS sequence"/>
</dbReference>
<evidence type="ECO:0000313" key="1">
    <source>
        <dbReference type="EMBL" id="GMH60597.1"/>
    </source>
</evidence>
<dbReference type="AlphaFoldDB" id="A0A9W6ZUB6"/>
<organism evidence="1 2">
    <name type="scientific">Triparma strigata</name>
    <dbReference type="NCBI Taxonomy" id="1606541"/>
    <lineage>
        <taxon>Eukaryota</taxon>
        <taxon>Sar</taxon>
        <taxon>Stramenopiles</taxon>
        <taxon>Ochrophyta</taxon>
        <taxon>Bolidophyceae</taxon>
        <taxon>Parmales</taxon>
        <taxon>Triparmaceae</taxon>
        <taxon>Triparma</taxon>
    </lineage>
</organism>
<sequence>MISYTSSLISYKCAEERLINATSLLPSPNITSLNCRGLLEKHLQSPPPTTPPAPIVSQFLSTLSTLTSLPGLSTCLLLSSPTRLLHSRPTPFTPPKRSLIGTLSTFDCALLRDRSSPESRFSLLLSDEGDRKKGKKIGRVLAEIDEEGVIYVRGMHVVEERRGEGLSTLLISFFSHFCFRTFGYYPRTTLMKKPLICLSLESLGFTADFKKFPVYLNRGERGVTTMVHENHVIDLRPQFPYTVCRAQGLSLVKERGEGARRVHVLSEFTPPEVGGGRIEERLEGEDFTLYSARIVAFISTVENARKPMFEYASKEMGGYEYENDATDGTDATDASALPFGGMSCGAFKMQQLAGGEQQRRIAAFLAEKAESEGGANK</sequence>
<reference evidence="2" key="1">
    <citation type="journal article" date="2023" name="Commun. Biol.">
        <title>Genome analysis of Parmales, the sister group of diatoms, reveals the evolutionary specialization of diatoms from phago-mixotrophs to photoautotrophs.</title>
        <authorList>
            <person name="Ban H."/>
            <person name="Sato S."/>
            <person name="Yoshikawa S."/>
            <person name="Yamada K."/>
            <person name="Nakamura Y."/>
            <person name="Ichinomiya M."/>
            <person name="Sato N."/>
            <person name="Blanc-Mathieu R."/>
            <person name="Endo H."/>
            <person name="Kuwata A."/>
            <person name="Ogata H."/>
        </authorList>
    </citation>
    <scope>NUCLEOTIDE SEQUENCE [LARGE SCALE GENOMIC DNA]</scope>
    <source>
        <strain evidence="2">NIES 3701</strain>
    </source>
</reference>
<evidence type="ECO:0000313" key="2">
    <source>
        <dbReference type="Proteomes" id="UP001165085"/>
    </source>
</evidence>
<comment type="caution">
    <text evidence="1">The sequence shown here is derived from an EMBL/GenBank/DDBJ whole genome shotgun (WGS) entry which is preliminary data.</text>
</comment>
<dbReference type="EMBL" id="BRXY01000066">
    <property type="protein sequence ID" value="GMH60597.1"/>
    <property type="molecule type" value="Genomic_DNA"/>
</dbReference>
<dbReference type="OrthoDB" id="10457335at2759"/>
<protein>
    <submittedName>
        <fullName evidence="1">Uncharacterized protein</fullName>
    </submittedName>
</protein>
<proteinExistence type="predicted"/>
<accession>A0A9W6ZUB6</accession>